<name>A0A9R1QES8_TRITD</name>
<dbReference type="InterPro" id="IPR027417">
    <property type="entry name" value="P-loop_NTPase"/>
</dbReference>
<dbReference type="AlphaFoldDB" id="A0A9R1QES8"/>
<evidence type="ECO:0000313" key="1">
    <source>
        <dbReference type="EMBL" id="VAH76046.1"/>
    </source>
</evidence>
<sequence>MFILPRLMISDCISQPILAGKTESTKSLMQYLAFMGGKPQAEGRSVQQQILEACFSVELCTLLLLVEQTHRT</sequence>
<protein>
    <submittedName>
        <fullName evidence="1">Uncharacterized protein</fullName>
    </submittedName>
</protein>
<keyword evidence="2" id="KW-1185">Reference proteome</keyword>
<reference evidence="1 2" key="1">
    <citation type="submission" date="2017-09" db="EMBL/GenBank/DDBJ databases">
        <authorList>
            <consortium name="International Durum Wheat Genome Sequencing Consortium (IDWGSC)"/>
            <person name="Milanesi L."/>
        </authorList>
    </citation>
    <scope>NUCLEOTIDE SEQUENCE [LARGE SCALE GENOMIC DNA]</scope>
    <source>
        <strain evidence="2">cv. Svevo</strain>
    </source>
</reference>
<proteinExistence type="predicted"/>
<dbReference type="EMBL" id="LT934116">
    <property type="protein sequence ID" value="VAH76046.1"/>
    <property type="molecule type" value="Genomic_DNA"/>
</dbReference>
<dbReference type="InterPro" id="IPR036961">
    <property type="entry name" value="Kinesin_motor_dom_sf"/>
</dbReference>
<dbReference type="SUPFAM" id="SSF52540">
    <property type="entry name" value="P-loop containing nucleoside triphosphate hydrolases"/>
    <property type="match status" value="1"/>
</dbReference>
<organism evidence="1 2">
    <name type="scientific">Triticum turgidum subsp. durum</name>
    <name type="common">Durum wheat</name>
    <name type="synonym">Triticum durum</name>
    <dbReference type="NCBI Taxonomy" id="4567"/>
    <lineage>
        <taxon>Eukaryota</taxon>
        <taxon>Viridiplantae</taxon>
        <taxon>Streptophyta</taxon>
        <taxon>Embryophyta</taxon>
        <taxon>Tracheophyta</taxon>
        <taxon>Spermatophyta</taxon>
        <taxon>Magnoliopsida</taxon>
        <taxon>Liliopsida</taxon>
        <taxon>Poales</taxon>
        <taxon>Poaceae</taxon>
        <taxon>BOP clade</taxon>
        <taxon>Pooideae</taxon>
        <taxon>Triticodae</taxon>
        <taxon>Triticeae</taxon>
        <taxon>Triticinae</taxon>
        <taxon>Triticum</taxon>
    </lineage>
</organism>
<dbReference type="Gene3D" id="3.40.850.10">
    <property type="entry name" value="Kinesin motor domain"/>
    <property type="match status" value="1"/>
</dbReference>
<accession>A0A9R1QES8</accession>
<dbReference type="Proteomes" id="UP000324705">
    <property type="component" value="Chromosome 3B"/>
</dbReference>
<dbReference type="Gramene" id="TRITD3Bv1G093440.1">
    <property type="protein sequence ID" value="TRITD3Bv1G093440.1"/>
    <property type="gene ID" value="TRITD3Bv1G093440"/>
</dbReference>
<gene>
    <name evidence="1" type="ORF">TRITD_3Bv1G093440</name>
</gene>
<evidence type="ECO:0000313" key="2">
    <source>
        <dbReference type="Proteomes" id="UP000324705"/>
    </source>
</evidence>